<feature type="compositionally biased region" description="Polar residues" evidence="11">
    <location>
        <begin position="175"/>
        <end position="185"/>
    </location>
</feature>
<feature type="compositionally biased region" description="Acidic residues" evidence="11">
    <location>
        <begin position="311"/>
        <end position="322"/>
    </location>
</feature>
<evidence type="ECO:0000256" key="1">
    <source>
        <dbReference type="ARBA" id="ARBA00004611"/>
    </source>
</evidence>
<accession>A0AAD7T841</accession>
<evidence type="ECO:0000256" key="11">
    <source>
        <dbReference type="SAM" id="MobiDB-lite"/>
    </source>
</evidence>
<comment type="similarity">
    <text evidence="2">Belongs to the dpy-30 family.</text>
</comment>
<feature type="compositionally biased region" description="Low complexity" evidence="11">
    <location>
        <begin position="278"/>
        <end position="289"/>
    </location>
</feature>
<dbReference type="FunFam" id="1.20.890.10:FF:000009">
    <property type="entry name" value="DPY30 domain-containing protein 1"/>
    <property type="match status" value="1"/>
</dbReference>
<keyword evidence="7" id="KW-0966">Cell projection</keyword>
<organism evidence="12 13">
    <name type="scientific">Aldrovandia affinis</name>
    <dbReference type="NCBI Taxonomy" id="143900"/>
    <lineage>
        <taxon>Eukaryota</taxon>
        <taxon>Metazoa</taxon>
        <taxon>Chordata</taxon>
        <taxon>Craniata</taxon>
        <taxon>Vertebrata</taxon>
        <taxon>Euteleostomi</taxon>
        <taxon>Actinopterygii</taxon>
        <taxon>Neopterygii</taxon>
        <taxon>Teleostei</taxon>
        <taxon>Notacanthiformes</taxon>
        <taxon>Halosauridae</taxon>
        <taxon>Aldrovandia</taxon>
    </lineage>
</organism>
<proteinExistence type="inferred from homology"/>
<keyword evidence="4" id="KW-0282">Flagellum</keyword>
<dbReference type="InterPro" id="IPR049630">
    <property type="entry name" value="DYDC-like_DD"/>
</dbReference>
<keyword evidence="6" id="KW-0206">Cytoskeleton</keyword>
<evidence type="ECO:0000313" key="12">
    <source>
        <dbReference type="EMBL" id="KAJ8416146.1"/>
    </source>
</evidence>
<comment type="function">
    <text evidence="8">Functions as part of axonemal radial spoke complexes that play an important part in the motility of sperm and cilia. Plays a crucial role during acrosome biogenesis.</text>
</comment>
<keyword evidence="13" id="KW-1185">Reference proteome</keyword>
<dbReference type="Gene3D" id="1.20.890.10">
    <property type="entry name" value="cAMP-dependent protein kinase regulatory subunit, dimerization-anchoring domain"/>
    <property type="match status" value="1"/>
</dbReference>
<feature type="compositionally biased region" description="Basic and acidic residues" evidence="11">
    <location>
        <begin position="290"/>
        <end position="305"/>
    </location>
</feature>
<gene>
    <name evidence="12" type="ORF">AAFF_G00381680</name>
</gene>
<evidence type="ECO:0000256" key="7">
    <source>
        <dbReference type="ARBA" id="ARBA00023273"/>
    </source>
</evidence>
<evidence type="ECO:0000256" key="3">
    <source>
        <dbReference type="ARBA" id="ARBA00022490"/>
    </source>
</evidence>
<comment type="caution">
    <text evidence="12">The sequence shown here is derived from an EMBL/GenBank/DDBJ whole genome shotgun (WGS) entry which is preliminary data.</text>
</comment>
<feature type="compositionally biased region" description="Basic and acidic residues" evidence="11">
    <location>
        <begin position="186"/>
        <end position="214"/>
    </location>
</feature>
<feature type="compositionally biased region" description="Basic and acidic residues" evidence="11">
    <location>
        <begin position="232"/>
        <end position="275"/>
    </location>
</feature>
<dbReference type="Proteomes" id="UP001221898">
    <property type="component" value="Unassembled WGS sequence"/>
</dbReference>
<dbReference type="PANTHER" id="PTHR23356">
    <property type="entry name" value="DPY30-RELATED"/>
    <property type="match status" value="1"/>
</dbReference>
<evidence type="ECO:0000256" key="5">
    <source>
        <dbReference type="ARBA" id="ARBA00023069"/>
    </source>
</evidence>
<protein>
    <recommendedName>
        <fullName evidence="10">DPY30 domain-containing protein 1</fullName>
    </recommendedName>
</protein>
<dbReference type="GO" id="GO:0048188">
    <property type="term" value="C:Set1C/COMPASS complex"/>
    <property type="evidence" value="ECO:0007669"/>
    <property type="project" value="InterPro"/>
</dbReference>
<feature type="region of interest" description="Disordered" evidence="11">
    <location>
        <begin position="146"/>
        <end position="322"/>
    </location>
</feature>
<evidence type="ECO:0000256" key="2">
    <source>
        <dbReference type="ARBA" id="ARBA00010849"/>
    </source>
</evidence>
<keyword evidence="3" id="KW-0963">Cytoplasm</keyword>
<evidence type="ECO:0000256" key="4">
    <source>
        <dbReference type="ARBA" id="ARBA00022846"/>
    </source>
</evidence>
<evidence type="ECO:0000256" key="6">
    <source>
        <dbReference type="ARBA" id="ARBA00023212"/>
    </source>
</evidence>
<comment type="subunit">
    <text evidence="9">Component of the axonemal radial spoke complex 1 (RS1), at least composed of spoke head proteins RSPH1, RSPH3, RSPH9 and the cilia-specific component RSPH4A or sperm-specific component RSPH6A, spoke stalk proteins RSPH14, DNAJB13, DYDC1, ROPN1L and NME5, and the anchor protein IQUB. Interacts with SH3GL3.</text>
</comment>
<name>A0AAD7T841_9TELE</name>
<dbReference type="InterPro" id="IPR007858">
    <property type="entry name" value="Dpy-30_motif"/>
</dbReference>
<reference evidence="12" key="1">
    <citation type="journal article" date="2023" name="Science">
        <title>Genome structures resolve the early diversification of teleost fishes.</title>
        <authorList>
            <person name="Parey E."/>
            <person name="Louis A."/>
            <person name="Montfort J."/>
            <person name="Bouchez O."/>
            <person name="Roques C."/>
            <person name="Iampietro C."/>
            <person name="Lluch J."/>
            <person name="Castinel A."/>
            <person name="Donnadieu C."/>
            <person name="Desvignes T."/>
            <person name="Floi Bucao C."/>
            <person name="Jouanno E."/>
            <person name="Wen M."/>
            <person name="Mejri S."/>
            <person name="Dirks R."/>
            <person name="Jansen H."/>
            <person name="Henkel C."/>
            <person name="Chen W.J."/>
            <person name="Zahm M."/>
            <person name="Cabau C."/>
            <person name="Klopp C."/>
            <person name="Thompson A.W."/>
            <person name="Robinson-Rechavi M."/>
            <person name="Braasch I."/>
            <person name="Lecointre G."/>
            <person name="Bobe J."/>
            <person name="Postlethwait J.H."/>
            <person name="Berthelot C."/>
            <person name="Roest Crollius H."/>
            <person name="Guiguen Y."/>
        </authorList>
    </citation>
    <scope>NUCLEOTIDE SEQUENCE</scope>
    <source>
        <strain evidence="12">NC1722</strain>
    </source>
</reference>
<dbReference type="EMBL" id="JAINUG010000007">
    <property type="protein sequence ID" value="KAJ8416146.1"/>
    <property type="molecule type" value="Genomic_DNA"/>
</dbReference>
<sequence length="322" mass="36381">MKHADTSPVCFSVKLAAAVNKIKMDSEYLKTSIGRCLVEGLAEIAEQRPMDPIDFLAHWIYKYKDNLDYEEKRKEHQKQLEQERQRAEVEAKHLQRMQEEEDQIRASREQLKPVERVPTPERTPLERSMKFAPPKLAIVQEAGDGQMPLAEGTGADQDMGRVTAEDLPDDPLSTGELTVSDGQRTNTEDSHDDVLEDHSDKTLLQDTVEPERSDSAQPTEPSTDLANNSNQPKEEPADGAPPEKSETLIPDDHKEKQDTDNPERGDSTQMSEKELAMGPGNNSPKPGKGQPKEEQEDKTPREEHYNLPSEDQVDEKEEDEDY</sequence>
<dbReference type="PANTHER" id="PTHR23356:SF16">
    <property type="entry name" value="DPY30 DOMAIN CONTAINING 2"/>
    <property type="match status" value="1"/>
</dbReference>
<dbReference type="AlphaFoldDB" id="A0AAD7T841"/>
<feature type="region of interest" description="Disordered" evidence="11">
    <location>
        <begin position="95"/>
        <end position="123"/>
    </location>
</feature>
<evidence type="ECO:0000256" key="8">
    <source>
        <dbReference type="ARBA" id="ARBA00058296"/>
    </source>
</evidence>
<feature type="compositionally biased region" description="Polar residues" evidence="11">
    <location>
        <begin position="215"/>
        <end position="231"/>
    </location>
</feature>
<dbReference type="CDD" id="cd22966">
    <property type="entry name" value="DD_DYDC-like"/>
    <property type="match status" value="1"/>
</dbReference>
<evidence type="ECO:0000256" key="10">
    <source>
        <dbReference type="ARBA" id="ARBA00068754"/>
    </source>
</evidence>
<dbReference type="InterPro" id="IPR037856">
    <property type="entry name" value="Sdc1/DPY30"/>
</dbReference>
<comment type="subcellular location">
    <subcellularLocation>
        <location evidence="1">Cytoplasm</location>
        <location evidence="1">Cytoskeleton</location>
        <location evidence="1">Flagellum axoneme</location>
    </subcellularLocation>
</comment>
<dbReference type="Pfam" id="PF05186">
    <property type="entry name" value="Dpy-30"/>
    <property type="match status" value="1"/>
</dbReference>
<keyword evidence="5" id="KW-0969">Cilium</keyword>
<evidence type="ECO:0000256" key="9">
    <source>
        <dbReference type="ARBA" id="ARBA00062391"/>
    </source>
</evidence>
<evidence type="ECO:0000313" key="13">
    <source>
        <dbReference type="Proteomes" id="UP001221898"/>
    </source>
</evidence>